<dbReference type="GO" id="GO:0016491">
    <property type="term" value="F:oxidoreductase activity"/>
    <property type="evidence" value="ECO:0007669"/>
    <property type="project" value="InterPro"/>
</dbReference>
<keyword evidence="3" id="KW-1185">Reference proteome</keyword>
<accession>A0AAU9X5R4</accession>
<organism evidence="2 3">
    <name type="scientific">Pocillopora meandrina</name>
    <dbReference type="NCBI Taxonomy" id="46732"/>
    <lineage>
        <taxon>Eukaryota</taxon>
        <taxon>Metazoa</taxon>
        <taxon>Cnidaria</taxon>
        <taxon>Anthozoa</taxon>
        <taxon>Hexacorallia</taxon>
        <taxon>Scleractinia</taxon>
        <taxon>Astrocoeniina</taxon>
        <taxon>Pocilloporidae</taxon>
        <taxon>Pocillopora</taxon>
    </lineage>
</organism>
<dbReference type="Pfam" id="PF01593">
    <property type="entry name" value="Amino_oxidase"/>
    <property type="match status" value="2"/>
</dbReference>
<reference evidence="2 3" key="1">
    <citation type="submission" date="2022-05" db="EMBL/GenBank/DDBJ databases">
        <authorList>
            <consortium name="Genoscope - CEA"/>
            <person name="William W."/>
        </authorList>
    </citation>
    <scope>NUCLEOTIDE SEQUENCE [LARGE SCALE GENOMIC DNA]</scope>
</reference>
<protein>
    <recommendedName>
        <fullName evidence="1">Amine oxidase domain-containing protein</fullName>
    </recommendedName>
</protein>
<dbReference type="GO" id="GO:0006598">
    <property type="term" value="P:polyamine catabolic process"/>
    <property type="evidence" value="ECO:0007669"/>
    <property type="project" value="TreeGrafter"/>
</dbReference>
<dbReference type="InterPro" id="IPR050281">
    <property type="entry name" value="Flavin_monoamine_oxidase"/>
</dbReference>
<dbReference type="SUPFAM" id="SSF51905">
    <property type="entry name" value="FAD/NAD(P)-binding domain"/>
    <property type="match status" value="1"/>
</dbReference>
<dbReference type="EMBL" id="CALNXJ010000031">
    <property type="protein sequence ID" value="CAH3137239.1"/>
    <property type="molecule type" value="Genomic_DNA"/>
</dbReference>
<comment type="caution">
    <text evidence="2">The sequence shown here is derived from an EMBL/GenBank/DDBJ whole genome shotgun (WGS) entry which is preliminary data.</text>
</comment>
<evidence type="ECO:0000313" key="2">
    <source>
        <dbReference type="EMBL" id="CAH3137239.1"/>
    </source>
</evidence>
<sequence length="458" mass="52579">IIYLLFLSTTISVESKHKAKVLVLGAGLSGVILIDNNITDFYVIEGREYIGGRIHDIQFEGLTIETGANWLHLLDDEDSAPLTKRKEETSIGGVWCNYSDVIMRDENGRDITDWEIVRRFDVEIEKKLENFQKARKDNNLPDIPARVGLQLMGWKSRQPIEKVLEYSRLDFEHAKPPELVSFYQLFSRGRDFFVSDSRGLWSLYEDLYIPLEKHILLRETVEKISYFSDSVEVQTKRNKTFVADYVLCTFSSGVLASDTITFDPPLPEWKQEAIYKNPMSVYTKIFLKFPRKFWDDHEYILHASKTRGYFPILQDLDRPGMLPSGSGILLITVTGDEGRRIEKQTDEETKAEIMTTLKKIYGEEIPNPSAIFYHRWSKDEFAQGSYSEPVVGTTSQDFKNLGRKLGRLYFAGEATSEEWYGYLQGAYLSGKEKAQIIAGNVNDVPPLTDSLLDIHEEL</sequence>
<dbReference type="PANTHER" id="PTHR10742:SF313">
    <property type="entry name" value="AMINE OXIDASE"/>
    <property type="match status" value="1"/>
</dbReference>
<feature type="non-terminal residue" evidence="2">
    <location>
        <position position="1"/>
    </location>
</feature>
<feature type="domain" description="Amine oxidase" evidence="1">
    <location>
        <begin position="33"/>
        <end position="73"/>
    </location>
</feature>
<dbReference type="SUPFAM" id="SSF54373">
    <property type="entry name" value="FAD-linked reductases, C-terminal domain"/>
    <property type="match status" value="1"/>
</dbReference>
<gene>
    <name evidence="2" type="ORF">PMEA_00017991</name>
</gene>
<dbReference type="Gene3D" id="3.50.50.60">
    <property type="entry name" value="FAD/NAD(P)-binding domain"/>
    <property type="match status" value="1"/>
</dbReference>
<dbReference type="Gene3D" id="3.90.660.10">
    <property type="match status" value="1"/>
</dbReference>
<evidence type="ECO:0000259" key="1">
    <source>
        <dbReference type="Pfam" id="PF01593"/>
    </source>
</evidence>
<name>A0AAU9X5R4_9CNID</name>
<dbReference type="AlphaFoldDB" id="A0AAU9X5R4"/>
<feature type="domain" description="Amine oxidase" evidence="1">
    <location>
        <begin position="197"/>
        <end position="437"/>
    </location>
</feature>
<dbReference type="InterPro" id="IPR036188">
    <property type="entry name" value="FAD/NAD-bd_sf"/>
</dbReference>
<dbReference type="Proteomes" id="UP001159428">
    <property type="component" value="Unassembled WGS sequence"/>
</dbReference>
<proteinExistence type="predicted"/>
<dbReference type="InterPro" id="IPR002937">
    <property type="entry name" value="Amino_oxidase"/>
</dbReference>
<evidence type="ECO:0000313" key="3">
    <source>
        <dbReference type="Proteomes" id="UP001159428"/>
    </source>
</evidence>
<dbReference type="PANTHER" id="PTHR10742">
    <property type="entry name" value="FLAVIN MONOAMINE OXIDASE"/>
    <property type="match status" value="1"/>
</dbReference>